<dbReference type="EMBL" id="FQ790314">
    <property type="protein sequence ID" value="CCD49469.1"/>
    <property type="molecule type" value="Genomic_DNA"/>
</dbReference>
<evidence type="ECO:0000313" key="3">
    <source>
        <dbReference type="Proteomes" id="UP000008177"/>
    </source>
</evidence>
<dbReference type="AlphaFoldDB" id="G2YC28"/>
<keyword evidence="1" id="KW-0732">Signal</keyword>
<evidence type="ECO:0000313" key="2">
    <source>
        <dbReference type="EMBL" id="CCD49469.1"/>
    </source>
</evidence>
<proteinExistence type="predicted"/>
<protein>
    <submittedName>
        <fullName evidence="2">Uncharacterized protein</fullName>
    </submittedName>
</protein>
<organism evidence="2 3">
    <name type="scientific">Botryotinia fuckeliana (strain T4)</name>
    <name type="common">Noble rot fungus</name>
    <name type="synonym">Botrytis cinerea</name>
    <dbReference type="NCBI Taxonomy" id="999810"/>
    <lineage>
        <taxon>Eukaryota</taxon>
        <taxon>Fungi</taxon>
        <taxon>Dikarya</taxon>
        <taxon>Ascomycota</taxon>
        <taxon>Pezizomycotina</taxon>
        <taxon>Leotiomycetes</taxon>
        <taxon>Helotiales</taxon>
        <taxon>Sclerotiniaceae</taxon>
        <taxon>Botrytis</taxon>
    </lineage>
</organism>
<dbReference type="HOGENOM" id="CLU_2793706_0_0_1"/>
<accession>G2YC28</accession>
<dbReference type="Proteomes" id="UP000008177">
    <property type="component" value="Unplaced contigs"/>
</dbReference>
<gene>
    <name evidence="2" type="ORF">BofuT4_uP099790.1</name>
</gene>
<feature type="signal peptide" evidence="1">
    <location>
        <begin position="1"/>
        <end position="22"/>
    </location>
</feature>
<reference evidence="3" key="1">
    <citation type="journal article" date="2011" name="PLoS Genet.">
        <title>Genomic analysis of the necrotrophic fungal pathogens Sclerotinia sclerotiorum and Botrytis cinerea.</title>
        <authorList>
            <person name="Amselem J."/>
            <person name="Cuomo C.A."/>
            <person name="van Kan J.A."/>
            <person name="Viaud M."/>
            <person name="Benito E.P."/>
            <person name="Couloux A."/>
            <person name="Coutinho P.M."/>
            <person name="de Vries R.P."/>
            <person name="Dyer P.S."/>
            <person name="Fillinger S."/>
            <person name="Fournier E."/>
            <person name="Gout L."/>
            <person name="Hahn M."/>
            <person name="Kohn L."/>
            <person name="Lapalu N."/>
            <person name="Plummer K.M."/>
            <person name="Pradier J.M."/>
            <person name="Quevillon E."/>
            <person name="Sharon A."/>
            <person name="Simon A."/>
            <person name="ten Have A."/>
            <person name="Tudzynski B."/>
            <person name="Tudzynski P."/>
            <person name="Wincker P."/>
            <person name="Andrew M."/>
            <person name="Anthouard V."/>
            <person name="Beever R.E."/>
            <person name="Beffa R."/>
            <person name="Benoit I."/>
            <person name="Bouzid O."/>
            <person name="Brault B."/>
            <person name="Chen Z."/>
            <person name="Choquer M."/>
            <person name="Collemare J."/>
            <person name="Cotton P."/>
            <person name="Danchin E.G."/>
            <person name="Da Silva C."/>
            <person name="Gautier A."/>
            <person name="Giraud C."/>
            <person name="Giraud T."/>
            <person name="Gonzalez C."/>
            <person name="Grossetete S."/>
            <person name="Guldener U."/>
            <person name="Henrissat B."/>
            <person name="Howlett B.J."/>
            <person name="Kodira C."/>
            <person name="Kretschmer M."/>
            <person name="Lappartient A."/>
            <person name="Leroch M."/>
            <person name="Levis C."/>
            <person name="Mauceli E."/>
            <person name="Neuveglise C."/>
            <person name="Oeser B."/>
            <person name="Pearson M."/>
            <person name="Poulain J."/>
            <person name="Poussereau N."/>
            <person name="Quesneville H."/>
            <person name="Rascle C."/>
            <person name="Schumacher J."/>
            <person name="Segurens B."/>
            <person name="Sexton A."/>
            <person name="Silva E."/>
            <person name="Sirven C."/>
            <person name="Soanes D.M."/>
            <person name="Talbot N.J."/>
            <person name="Templeton M."/>
            <person name="Yandava C."/>
            <person name="Yarden O."/>
            <person name="Zeng Q."/>
            <person name="Rollins J.A."/>
            <person name="Lebrun M.H."/>
            <person name="Dickman M."/>
        </authorList>
    </citation>
    <scope>NUCLEOTIDE SEQUENCE [LARGE SCALE GENOMIC DNA]</scope>
    <source>
        <strain evidence="3">T4</strain>
    </source>
</reference>
<evidence type="ECO:0000256" key="1">
    <source>
        <dbReference type="SAM" id="SignalP"/>
    </source>
</evidence>
<feature type="chain" id="PRO_5003440753" evidence="1">
    <location>
        <begin position="23"/>
        <end position="68"/>
    </location>
</feature>
<name>G2YC28_BOTF4</name>
<dbReference type="InParanoid" id="G2YC28"/>
<sequence length="68" mass="7727">MSLPCLLHFVTLLSAFVLIVHQLPSEQSEQDESQARQEMQEITTASQARDKIIMTINYLSGLIFSFLN</sequence>